<evidence type="ECO:0000313" key="3">
    <source>
        <dbReference type="EMBL" id="CAD9822185.1"/>
    </source>
</evidence>
<gene>
    <name evidence="3" type="ORF">ASEP1449_LOCUS14019</name>
</gene>
<organism evidence="3">
    <name type="scientific">Attheya septentrionalis</name>
    <dbReference type="NCBI Taxonomy" id="420275"/>
    <lineage>
        <taxon>Eukaryota</taxon>
        <taxon>Sar</taxon>
        <taxon>Stramenopiles</taxon>
        <taxon>Ochrophyta</taxon>
        <taxon>Bacillariophyta</taxon>
        <taxon>Coscinodiscophyceae</taxon>
        <taxon>Chaetocerotophycidae</taxon>
        <taxon>Chaetocerotales</taxon>
        <taxon>Attheyaceae</taxon>
        <taxon>Attheya</taxon>
    </lineage>
</organism>
<reference evidence="3" key="1">
    <citation type="submission" date="2021-01" db="EMBL/GenBank/DDBJ databases">
        <authorList>
            <person name="Corre E."/>
            <person name="Pelletier E."/>
            <person name="Niang G."/>
            <person name="Scheremetjew M."/>
            <person name="Finn R."/>
            <person name="Kale V."/>
            <person name="Holt S."/>
            <person name="Cochrane G."/>
            <person name="Meng A."/>
            <person name="Brown T."/>
            <person name="Cohen L."/>
        </authorList>
    </citation>
    <scope>NUCLEOTIDE SEQUENCE</scope>
    <source>
        <strain evidence="3">CCMP2084</strain>
    </source>
</reference>
<feature type="chain" id="PRO_5031079317" description="PDZ domain-containing protein" evidence="1">
    <location>
        <begin position="23"/>
        <end position="222"/>
    </location>
</feature>
<sequence length="222" mass="24704">MMAQSMKAMFLVFATLLVTTKGFVVPSVQPSMTRQVLGGRDVSCRASFSTSGMWTSGLNFGKSSFSFYKGFENFMSPFAPADKEEFPELFTLPKGVYEVSLSKPLGIVFEEISESATRKGVVVTDLVEDGNAARVTNIQKGDVLVGMTAVKIVGAKWERRMIPARKFDFDTVVGAIMSNDAKWGCQNVVMMLERPSEADSTKTDEWLEFFEPPFDNPWKQQQ</sequence>
<name>A0A7S2XQ65_9STRA</name>
<dbReference type="PROSITE" id="PS50106">
    <property type="entry name" value="PDZ"/>
    <property type="match status" value="1"/>
</dbReference>
<evidence type="ECO:0000256" key="1">
    <source>
        <dbReference type="SAM" id="SignalP"/>
    </source>
</evidence>
<proteinExistence type="predicted"/>
<feature type="domain" description="PDZ" evidence="2">
    <location>
        <begin position="89"/>
        <end position="154"/>
    </location>
</feature>
<keyword evidence="1" id="KW-0732">Signal</keyword>
<protein>
    <recommendedName>
        <fullName evidence="2">PDZ domain-containing protein</fullName>
    </recommendedName>
</protein>
<dbReference type="InterPro" id="IPR001478">
    <property type="entry name" value="PDZ"/>
</dbReference>
<accession>A0A7S2XQ65</accession>
<dbReference type="InterPro" id="IPR036034">
    <property type="entry name" value="PDZ_sf"/>
</dbReference>
<evidence type="ECO:0000259" key="2">
    <source>
        <dbReference type="PROSITE" id="PS50106"/>
    </source>
</evidence>
<dbReference type="EMBL" id="HBHQ01020801">
    <property type="protein sequence ID" value="CAD9822185.1"/>
    <property type="molecule type" value="Transcribed_RNA"/>
</dbReference>
<feature type="signal peptide" evidence="1">
    <location>
        <begin position="1"/>
        <end position="22"/>
    </location>
</feature>
<dbReference type="SUPFAM" id="SSF50156">
    <property type="entry name" value="PDZ domain-like"/>
    <property type="match status" value="1"/>
</dbReference>
<dbReference type="AlphaFoldDB" id="A0A7S2XQ65"/>